<gene>
    <name evidence="16" type="ORF">FRC98_04095</name>
</gene>
<evidence type="ECO:0000313" key="16">
    <source>
        <dbReference type="EMBL" id="TXD38086.1"/>
    </source>
</evidence>
<keyword evidence="7" id="KW-0805">Transcription regulation</keyword>
<dbReference type="PROSITE" id="PS50112">
    <property type="entry name" value="PAS"/>
    <property type="match status" value="1"/>
</dbReference>
<dbReference type="Pfam" id="PF00072">
    <property type="entry name" value="Response_reg"/>
    <property type="match status" value="2"/>
</dbReference>
<dbReference type="InterPro" id="IPR011006">
    <property type="entry name" value="CheY-like_superfamily"/>
</dbReference>
<evidence type="ECO:0000256" key="10">
    <source>
        <dbReference type="PROSITE-ProRule" id="PRU00169"/>
    </source>
</evidence>
<evidence type="ECO:0000256" key="11">
    <source>
        <dbReference type="SAM" id="Coils"/>
    </source>
</evidence>
<dbReference type="InterPro" id="IPR003594">
    <property type="entry name" value="HATPase_dom"/>
</dbReference>
<dbReference type="GO" id="GO:0000155">
    <property type="term" value="F:phosphorelay sensor kinase activity"/>
    <property type="evidence" value="ECO:0007669"/>
    <property type="project" value="InterPro"/>
</dbReference>
<dbReference type="GO" id="GO:0005886">
    <property type="term" value="C:plasma membrane"/>
    <property type="evidence" value="ECO:0007669"/>
    <property type="project" value="TreeGrafter"/>
</dbReference>
<protein>
    <recommendedName>
        <fullName evidence="2">histidine kinase</fullName>
        <ecNumber evidence="2">2.7.13.3</ecNumber>
    </recommendedName>
</protein>
<evidence type="ECO:0000256" key="3">
    <source>
        <dbReference type="ARBA" id="ARBA00022553"/>
    </source>
</evidence>
<evidence type="ECO:0000256" key="5">
    <source>
        <dbReference type="ARBA" id="ARBA00022777"/>
    </source>
</evidence>
<keyword evidence="6" id="KW-0902">Two-component regulatory system</keyword>
<dbReference type="PANTHER" id="PTHR43047">
    <property type="entry name" value="TWO-COMPONENT HISTIDINE PROTEIN KINASE"/>
    <property type="match status" value="1"/>
</dbReference>
<evidence type="ECO:0000313" key="17">
    <source>
        <dbReference type="Proteomes" id="UP000321412"/>
    </source>
</evidence>
<dbReference type="Gene3D" id="3.30.450.20">
    <property type="entry name" value="PAS domain"/>
    <property type="match status" value="1"/>
</dbReference>
<dbReference type="Gene3D" id="3.40.50.2300">
    <property type="match status" value="2"/>
</dbReference>
<evidence type="ECO:0000256" key="6">
    <source>
        <dbReference type="ARBA" id="ARBA00023012"/>
    </source>
</evidence>
<keyword evidence="5" id="KW-0418">Kinase</keyword>
<evidence type="ECO:0000256" key="7">
    <source>
        <dbReference type="ARBA" id="ARBA00023015"/>
    </source>
</evidence>
<dbReference type="PROSITE" id="PS50110">
    <property type="entry name" value="RESPONSE_REGULATORY"/>
    <property type="match status" value="2"/>
</dbReference>
<dbReference type="EC" id="2.7.13.3" evidence="2"/>
<feature type="domain" description="Response regulatory" evidence="13">
    <location>
        <begin position="597"/>
        <end position="710"/>
    </location>
</feature>
<keyword evidence="4" id="KW-0808">Transferase</keyword>
<dbReference type="InterPro" id="IPR000014">
    <property type="entry name" value="PAS"/>
</dbReference>
<name>A0A5C6X9P0_9DELT</name>
<accession>A0A5C6X9P0</accession>
<evidence type="ECO:0000256" key="9">
    <source>
        <dbReference type="ARBA" id="ARBA00023163"/>
    </source>
</evidence>
<dbReference type="Gene3D" id="3.30.565.10">
    <property type="entry name" value="Histidine kinase-like ATPase, C-terminal domain"/>
    <property type="match status" value="1"/>
</dbReference>
<dbReference type="SMART" id="SM00448">
    <property type="entry name" value="REC"/>
    <property type="match status" value="2"/>
</dbReference>
<dbReference type="CDD" id="cd00082">
    <property type="entry name" value="HisKA"/>
    <property type="match status" value="1"/>
</dbReference>
<feature type="modified residue" description="4-aspartylphosphate" evidence="10">
    <location>
        <position position="646"/>
    </location>
</feature>
<dbReference type="Proteomes" id="UP000321412">
    <property type="component" value="Unassembled WGS sequence"/>
</dbReference>
<evidence type="ECO:0000256" key="8">
    <source>
        <dbReference type="ARBA" id="ARBA00023125"/>
    </source>
</evidence>
<dbReference type="GO" id="GO:0003677">
    <property type="term" value="F:DNA binding"/>
    <property type="evidence" value="ECO:0007669"/>
    <property type="project" value="UniProtKB-KW"/>
</dbReference>
<feature type="domain" description="PAS" evidence="14">
    <location>
        <begin position="172"/>
        <end position="219"/>
    </location>
</feature>
<dbReference type="InterPro" id="IPR035965">
    <property type="entry name" value="PAS-like_dom_sf"/>
</dbReference>
<dbReference type="InterPro" id="IPR004358">
    <property type="entry name" value="Sig_transdc_His_kin-like_C"/>
</dbReference>
<dbReference type="CDD" id="cd22249">
    <property type="entry name" value="UDM1_RNF168_RNF169-like"/>
    <property type="match status" value="1"/>
</dbReference>
<feature type="modified residue" description="4-aspartylphosphate" evidence="10">
    <location>
        <position position="765"/>
    </location>
</feature>
<evidence type="ECO:0000259" key="13">
    <source>
        <dbReference type="PROSITE" id="PS50110"/>
    </source>
</evidence>
<dbReference type="InterPro" id="IPR036097">
    <property type="entry name" value="HisK_dim/P_sf"/>
</dbReference>
<dbReference type="InterPro" id="IPR036890">
    <property type="entry name" value="HATPase_C_sf"/>
</dbReference>
<dbReference type="FunFam" id="3.40.50.2300:FF:000001">
    <property type="entry name" value="DNA-binding response regulator PhoB"/>
    <property type="match status" value="1"/>
</dbReference>
<dbReference type="SUPFAM" id="SSF55874">
    <property type="entry name" value="ATPase domain of HSP90 chaperone/DNA topoisomerase II/histidine kinase"/>
    <property type="match status" value="1"/>
</dbReference>
<dbReference type="InterPro" id="IPR013767">
    <property type="entry name" value="PAS_fold"/>
</dbReference>
<evidence type="ECO:0000256" key="4">
    <source>
        <dbReference type="ARBA" id="ARBA00022679"/>
    </source>
</evidence>
<dbReference type="InterPro" id="IPR003661">
    <property type="entry name" value="HisK_dim/P_dom"/>
</dbReference>
<dbReference type="CDD" id="cd00130">
    <property type="entry name" value="PAS"/>
    <property type="match status" value="1"/>
</dbReference>
<keyword evidence="8" id="KW-0238">DNA-binding</keyword>
<keyword evidence="17" id="KW-1185">Reference proteome</keyword>
<dbReference type="PROSITE" id="PS50109">
    <property type="entry name" value="HIS_KIN"/>
    <property type="match status" value="1"/>
</dbReference>
<feature type="domain" description="Histidine kinase" evidence="12">
    <location>
        <begin position="342"/>
        <end position="567"/>
    </location>
</feature>
<dbReference type="InterPro" id="IPR001610">
    <property type="entry name" value="PAC"/>
</dbReference>
<dbReference type="SMART" id="SM00086">
    <property type="entry name" value="PAC"/>
    <property type="match status" value="1"/>
</dbReference>
<organism evidence="16 17">
    <name type="scientific">Lujinxingia vulgaris</name>
    <dbReference type="NCBI Taxonomy" id="2600176"/>
    <lineage>
        <taxon>Bacteria</taxon>
        <taxon>Deltaproteobacteria</taxon>
        <taxon>Bradymonadales</taxon>
        <taxon>Lujinxingiaceae</taxon>
        <taxon>Lujinxingia</taxon>
    </lineage>
</organism>
<dbReference type="Gene3D" id="1.10.287.130">
    <property type="match status" value="1"/>
</dbReference>
<dbReference type="CDD" id="cd16922">
    <property type="entry name" value="HATPase_EvgS-ArcB-TorS-like"/>
    <property type="match status" value="1"/>
</dbReference>
<proteinExistence type="predicted"/>
<dbReference type="CDD" id="cd17574">
    <property type="entry name" value="REC_OmpR"/>
    <property type="match status" value="2"/>
</dbReference>
<dbReference type="SUPFAM" id="SSF52172">
    <property type="entry name" value="CheY-like"/>
    <property type="match status" value="2"/>
</dbReference>
<dbReference type="InterPro" id="IPR005467">
    <property type="entry name" value="His_kinase_dom"/>
</dbReference>
<sequence length="844" mass="93960">MRNVRNVHTPDAAQRRCALTLFLQDARRGGIGDLHLQLFTSAFFAPCRHRFENPPRPFRIRRTREISRSFPFCVFVLPPPRLASPYTPHPLGTYLGRVISPLPPSSAIPDSEDRPSITQPARGSISIAARALTDSTFALTRTRCAHWDERMADRDDATRISIPGPQGGDLPFETIVETINDGILVCRMDGEIVYANISMASMLGYAQEEMVGKTLFDFMTEKWAQRARENLARRKEGVAEMFDHQFAHRDGSGLWTLVSAKPMREADGTQWGSLVAIQDISTRKEMEEELRQARDELERRVAERTEQLVEINARLQTEVEERTEAEQRALEASRAKSAFLANMSHELRTPLNAVIGYTELIQEDLGHGVDALDIASIARDLGKVHASANHLLSLINDILDLSKVEAGKMELFNESFDLEHLVQEVVDTIDPLARKSGNHIELSSHYRGDLVADRTKLKQVLLNLMGNAVKFTEKGSIRLVTSPATLHGSAGVCLEVIDSGMGISADKIERLFQPFTQADESTTRRHGGTGLGLTICKRFCEMMGGHIEVESQPGQGTTFRVKIPSADPAGLNESSSVVWRPDFESGTLDPGAPRGPRVLIIDDDPNVHELIHRILAPRGFELISAYSGDQGLELAREQHPDVITLDVMMPGRDGWSVLSTLKSQAGLEHIPVVMVSMIDDRNIGFALGATDYLVKPIQRDRLLKTLSRFHPEEGASALVVEDEPAIREMISRHLRNAGWRVDTAANGKLALEYLDEERPDVVILDLMMPEMDGFEVAEIMRQEPRWKDIPIVVVTAMDLDAAETARLRRSVSRILSKNVRSIEEVMTEVMDVIGLGGTTTKVRI</sequence>
<feature type="domain" description="Response regulatory" evidence="13">
    <location>
        <begin position="716"/>
        <end position="832"/>
    </location>
</feature>
<dbReference type="GO" id="GO:0009927">
    <property type="term" value="F:histidine phosphotransfer kinase activity"/>
    <property type="evidence" value="ECO:0007669"/>
    <property type="project" value="TreeGrafter"/>
</dbReference>
<dbReference type="PRINTS" id="PR00344">
    <property type="entry name" value="BCTRLSENSOR"/>
</dbReference>
<dbReference type="NCBIfam" id="TIGR00229">
    <property type="entry name" value="sensory_box"/>
    <property type="match status" value="1"/>
</dbReference>
<dbReference type="SUPFAM" id="SSF47384">
    <property type="entry name" value="Homodimeric domain of signal transducing histidine kinase"/>
    <property type="match status" value="1"/>
</dbReference>
<reference evidence="16 17" key="1">
    <citation type="submission" date="2019-08" db="EMBL/GenBank/DDBJ databases">
        <title>Bradymonadales sp. TMQ4.</title>
        <authorList>
            <person name="Liang Q."/>
        </authorList>
    </citation>
    <scope>NUCLEOTIDE SEQUENCE [LARGE SCALE GENOMIC DNA]</scope>
    <source>
        <strain evidence="16 17">TMQ4</strain>
    </source>
</reference>
<dbReference type="GO" id="GO:0006355">
    <property type="term" value="P:regulation of DNA-templated transcription"/>
    <property type="evidence" value="ECO:0007669"/>
    <property type="project" value="InterPro"/>
</dbReference>
<evidence type="ECO:0000256" key="2">
    <source>
        <dbReference type="ARBA" id="ARBA00012438"/>
    </source>
</evidence>
<feature type="coiled-coil region" evidence="11">
    <location>
        <begin position="276"/>
        <end position="328"/>
    </location>
</feature>
<dbReference type="OrthoDB" id="9796305at2"/>
<dbReference type="SMART" id="SM00388">
    <property type="entry name" value="HisKA"/>
    <property type="match status" value="1"/>
</dbReference>
<dbReference type="InterPro" id="IPR001789">
    <property type="entry name" value="Sig_transdc_resp-reg_receiver"/>
</dbReference>
<dbReference type="Pfam" id="PF00512">
    <property type="entry name" value="HisKA"/>
    <property type="match status" value="1"/>
</dbReference>
<dbReference type="SUPFAM" id="SSF55785">
    <property type="entry name" value="PYP-like sensor domain (PAS domain)"/>
    <property type="match status" value="1"/>
</dbReference>
<evidence type="ECO:0000259" key="12">
    <source>
        <dbReference type="PROSITE" id="PS50109"/>
    </source>
</evidence>
<evidence type="ECO:0000259" key="15">
    <source>
        <dbReference type="PROSITE" id="PS50113"/>
    </source>
</evidence>
<dbReference type="SMART" id="SM00387">
    <property type="entry name" value="HATPase_c"/>
    <property type="match status" value="1"/>
</dbReference>
<comment type="catalytic activity">
    <reaction evidence="1">
        <text>ATP + protein L-histidine = ADP + protein N-phospho-L-histidine.</text>
        <dbReference type="EC" id="2.7.13.3"/>
    </reaction>
</comment>
<evidence type="ECO:0000256" key="1">
    <source>
        <dbReference type="ARBA" id="ARBA00000085"/>
    </source>
</evidence>
<dbReference type="EMBL" id="VOSM01000002">
    <property type="protein sequence ID" value="TXD38086.1"/>
    <property type="molecule type" value="Genomic_DNA"/>
</dbReference>
<dbReference type="InterPro" id="IPR000700">
    <property type="entry name" value="PAS-assoc_C"/>
</dbReference>
<dbReference type="AlphaFoldDB" id="A0A5C6X9P0"/>
<dbReference type="SMART" id="SM00091">
    <property type="entry name" value="PAS"/>
    <property type="match status" value="1"/>
</dbReference>
<dbReference type="Pfam" id="PF02518">
    <property type="entry name" value="HATPase_c"/>
    <property type="match status" value="1"/>
</dbReference>
<keyword evidence="3 10" id="KW-0597">Phosphoprotein</keyword>
<dbReference type="PROSITE" id="PS50113">
    <property type="entry name" value="PAC"/>
    <property type="match status" value="1"/>
</dbReference>
<comment type="caution">
    <text evidence="16">The sequence shown here is derived from an EMBL/GenBank/DDBJ whole genome shotgun (WGS) entry which is preliminary data.</text>
</comment>
<evidence type="ECO:0000259" key="14">
    <source>
        <dbReference type="PROSITE" id="PS50112"/>
    </source>
</evidence>
<dbReference type="FunFam" id="3.30.565.10:FF:000010">
    <property type="entry name" value="Sensor histidine kinase RcsC"/>
    <property type="match status" value="1"/>
</dbReference>
<keyword evidence="9" id="KW-0804">Transcription</keyword>
<dbReference type="PANTHER" id="PTHR43047:SF72">
    <property type="entry name" value="OSMOSENSING HISTIDINE PROTEIN KINASE SLN1"/>
    <property type="match status" value="1"/>
</dbReference>
<keyword evidence="11" id="KW-0175">Coiled coil</keyword>
<feature type="domain" description="PAC" evidence="15">
    <location>
        <begin position="240"/>
        <end position="292"/>
    </location>
</feature>
<dbReference type="Pfam" id="PF00989">
    <property type="entry name" value="PAS"/>
    <property type="match status" value="1"/>
</dbReference>